<dbReference type="STRING" id="1141098.A0A1Y2DJ93"/>
<dbReference type="SUPFAM" id="SSF109604">
    <property type="entry name" value="HD-domain/PDEase-like"/>
    <property type="match status" value="1"/>
</dbReference>
<dbReference type="Proteomes" id="UP000193689">
    <property type="component" value="Unassembled WGS sequence"/>
</dbReference>
<keyword evidence="3" id="KW-1185">Reference proteome</keyword>
<dbReference type="GeneID" id="63778642"/>
<accession>A0A1Y2DJ93</accession>
<dbReference type="PANTHER" id="PTHR35569:SF1">
    <property type="entry name" value="CYANAMIDE HYDRATASE DDI2-RELATED"/>
    <property type="match status" value="1"/>
</dbReference>
<evidence type="ECO:0000313" key="3">
    <source>
        <dbReference type="Proteomes" id="UP000193689"/>
    </source>
</evidence>
<keyword evidence="1" id="KW-0732">Signal</keyword>
<comment type="caution">
    <text evidence="2">The sequence shown here is derived from an EMBL/GenBank/DDBJ whole genome shotgun (WGS) entry which is preliminary data.</text>
</comment>
<dbReference type="PANTHER" id="PTHR35569">
    <property type="entry name" value="CYANAMIDE HYDRATASE DDI2-RELATED"/>
    <property type="match status" value="1"/>
</dbReference>
<dbReference type="RefSeq" id="XP_040711973.1">
    <property type="nucleotide sequence ID" value="XM_040862430.1"/>
</dbReference>
<dbReference type="InParanoid" id="A0A1Y2DJ93"/>
<dbReference type="Gene3D" id="1.10.3210.10">
    <property type="entry name" value="Hypothetical protein af1432"/>
    <property type="match status" value="1"/>
</dbReference>
<evidence type="ECO:0000256" key="1">
    <source>
        <dbReference type="SAM" id="SignalP"/>
    </source>
</evidence>
<protein>
    <recommendedName>
        <fullName evidence="4">HD domain-containing protein</fullName>
    </recommendedName>
</protein>
<proteinExistence type="predicted"/>
<dbReference type="AlphaFoldDB" id="A0A1Y2DJ93"/>
<reference evidence="2 3" key="1">
    <citation type="submission" date="2016-07" db="EMBL/GenBank/DDBJ databases">
        <title>Pervasive Adenine N6-methylation of Active Genes in Fungi.</title>
        <authorList>
            <consortium name="DOE Joint Genome Institute"/>
            <person name="Mondo S.J."/>
            <person name="Dannebaum R.O."/>
            <person name="Kuo R.C."/>
            <person name="Labutti K."/>
            <person name="Haridas S."/>
            <person name="Kuo A."/>
            <person name="Salamov A."/>
            <person name="Ahrendt S.R."/>
            <person name="Lipzen A."/>
            <person name="Sullivan W."/>
            <person name="Andreopoulos W.B."/>
            <person name="Clum A."/>
            <person name="Lindquist E."/>
            <person name="Daum C."/>
            <person name="Ramamoorthy G.K."/>
            <person name="Gryganskyi A."/>
            <person name="Culley D."/>
            <person name="Magnuson J.K."/>
            <person name="James T.Y."/>
            <person name="O'Malley M.A."/>
            <person name="Stajich J.E."/>
            <person name="Spatafora J.W."/>
            <person name="Visel A."/>
            <person name="Grigoriev I.V."/>
        </authorList>
    </citation>
    <scope>NUCLEOTIDE SEQUENCE [LARGE SCALE GENOMIC DNA]</scope>
    <source>
        <strain evidence="2 3">CBS 129021</strain>
    </source>
</reference>
<evidence type="ECO:0000313" key="2">
    <source>
        <dbReference type="EMBL" id="ORY59279.1"/>
    </source>
</evidence>
<feature type="signal peptide" evidence="1">
    <location>
        <begin position="1"/>
        <end position="19"/>
    </location>
</feature>
<dbReference type="OrthoDB" id="2378324at2759"/>
<name>A0A1Y2DJ93_9PEZI</name>
<organism evidence="2 3">
    <name type="scientific">Pseudomassariella vexata</name>
    <dbReference type="NCBI Taxonomy" id="1141098"/>
    <lineage>
        <taxon>Eukaryota</taxon>
        <taxon>Fungi</taxon>
        <taxon>Dikarya</taxon>
        <taxon>Ascomycota</taxon>
        <taxon>Pezizomycotina</taxon>
        <taxon>Sordariomycetes</taxon>
        <taxon>Xylariomycetidae</taxon>
        <taxon>Amphisphaeriales</taxon>
        <taxon>Pseudomassariaceae</taxon>
        <taxon>Pseudomassariella</taxon>
    </lineage>
</organism>
<feature type="chain" id="PRO_5012598573" description="HD domain-containing protein" evidence="1">
    <location>
        <begin position="20"/>
        <end position="248"/>
    </location>
</feature>
<evidence type="ECO:0008006" key="4">
    <source>
        <dbReference type="Google" id="ProtNLM"/>
    </source>
</evidence>
<gene>
    <name evidence="2" type="ORF">BCR38DRAFT_460575</name>
</gene>
<sequence>MFISKTILLLTCLAVRKRGDPVLSTSPYPNTTIAGITVIDTPTVRAAIEFSRNHSSEAVFLHQMRAWLFGSLIIAGNETLRNSVDIEVQAVSALLHDLGWSMAPNSTIVSSDKRFEVDGAIAARKFLADYGDDGWDARRTQLVWDAIALHTTRTIGYYKEYEVSTTSMGISVDYDGLKPGVTNETFATIIKEFPNDELKKVTNDTFTWICATKPAVTYDTQLQSWGERYVANYSTEGNLRIDHIFDNL</sequence>
<dbReference type="EMBL" id="MCFJ01000014">
    <property type="protein sequence ID" value="ORY59279.1"/>
    <property type="molecule type" value="Genomic_DNA"/>
</dbReference>